<dbReference type="GeneID" id="74567976"/>
<feature type="domain" description="Nmd3 N-terminal" evidence="1">
    <location>
        <begin position="5"/>
        <end position="55"/>
    </location>
</feature>
<organism evidence="2 3">
    <name type="scientific">Nanobdella aerobiophila</name>
    <dbReference type="NCBI Taxonomy" id="2586965"/>
    <lineage>
        <taxon>Archaea</taxon>
        <taxon>Nanobdellota</taxon>
        <taxon>Nanobdellia</taxon>
        <taxon>Nanobdellales</taxon>
        <taxon>Nanobdellaceae</taxon>
        <taxon>Nanobdella</taxon>
    </lineage>
</organism>
<name>A0A915WRG6_9ARCH</name>
<evidence type="ECO:0000313" key="2">
    <source>
        <dbReference type="EMBL" id="BBL45204.1"/>
    </source>
</evidence>
<dbReference type="RefSeq" id="WP_258393246.1">
    <property type="nucleotide sequence ID" value="NZ_AP019769.1"/>
</dbReference>
<accession>A0A915WRG6</accession>
<dbReference type="Proteomes" id="UP001055553">
    <property type="component" value="Chromosome"/>
</dbReference>
<dbReference type="Pfam" id="PF04981">
    <property type="entry name" value="NMD3"/>
    <property type="match status" value="1"/>
</dbReference>
<reference evidence="3" key="1">
    <citation type="journal article" date="2022" name="Int. J. Syst. Evol. Microbiol.">
        <title>Nanobdella aerobiophila gen. nov., sp. nov., a thermoacidophilic, obligate ectosymbiotic archaeon, and proposal of Nanobdellaceae fam. nov., Nanobdellales ord. nov. and Nanobdellia class. nov.</title>
        <authorList>
            <person name="Kato S."/>
            <person name="Ogasawara A."/>
            <person name="Itoh T."/>
            <person name="Sakai H.D."/>
            <person name="Shimizu M."/>
            <person name="Yuki M."/>
            <person name="Kaneko M."/>
            <person name="Takashina T."/>
            <person name="Ohkuma M."/>
        </authorList>
    </citation>
    <scope>NUCLEOTIDE SEQUENCE [LARGE SCALE GENOMIC DNA]</scope>
    <source>
        <strain evidence="3">MJ1</strain>
    </source>
</reference>
<dbReference type="KEGG" id="naer:MJ1_0024"/>
<evidence type="ECO:0000259" key="1">
    <source>
        <dbReference type="Pfam" id="PF04981"/>
    </source>
</evidence>
<dbReference type="AlphaFoldDB" id="A0A915WRG6"/>
<gene>
    <name evidence="2" type="ORF">MJ1_0024</name>
</gene>
<evidence type="ECO:0000313" key="3">
    <source>
        <dbReference type="Proteomes" id="UP001055553"/>
    </source>
</evidence>
<protein>
    <recommendedName>
        <fullName evidence="1">Nmd3 N-terminal domain-containing protein</fullName>
    </recommendedName>
</protein>
<dbReference type="EMBL" id="AP019769">
    <property type="protein sequence ID" value="BBL45204.1"/>
    <property type="molecule type" value="Genomic_DNA"/>
</dbReference>
<proteinExistence type="predicted"/>
<keyword evidence="3" id="KW-1185">Reference proteome</keyword>
<sequence length="167" mass="19958">MKRTCPSCGREVNKLYNGLCYKCYKKTKSPIEEIKKVYICRYCSRIRYKNKWVDSVNGKYIAKYIICNNCKGYIKKYNLILQFRNIDITIKDLLSNLIKNNKDIVKKIDYKDDNNFDIYLYVKKGALNKYIRLLKAYGKIKITRKLYGYNKNNGRKVYITTILTYNL</sequence>
<dbReference type="InterPro" id="IPR007064">
    <property type="entry name" value="Nmd3_N"/>
</dbReference>